<accession>A0A0B7JW55</accession>
<evidence type="ECO:0000256" key="2">
    <source>
        <dbReference type="ARBA" id="ARBA00009533"/>
    </source>
</evidence>
<dbReference type="AlphaFoldDB" id="A0A0B7JW55"/>
<evidence type="ECO:0000256" key="3">
    <source>
        <dbReference type="ARBA" id="ARBA00022898"/>
    </source>
</evidence>
<dbReference type="InterPro" id="IPR015421">
    <property type="entry name" value="PyrdxlP-dep_Trfase_major"/>
</dbReference>
<dbReference type="GO" id="GO:0016831">
    <property type="term" value="F:carboxy-lyase activity"/>
    <property type="evidence" value="ECO:0007669"/>
    <property type="project" value="TreeGrafter"/>
</dbReference>
<organism evidence="6">
    <name type="scientific">Bionectria ochroleuca</name>
    <name type="common">Gliocladium roseum</name>
    <dbReference type="NCBI Taxonomy" id="29856"/>
    <lineage>
        <taxon>Eukaryota</taxon>
        <taxon>Fungi</taxon>
        <taxon>Dikarya</taxon>
        <taxon>Ascomycota</taxon>
        <taxon>Pezizomycotina</taxon>
        <taxon>Sordariomycetes</taxon>
        <taxon>Hypocreomycetidae</taxon>
        <taxon>Hypocreales</taxon>
        <taxon>Bionectriaceae</taxon>
        <taxon>Clonostachys</taxon>
    </lineage>
</organism>
<dbReference type="GO" id="GO:0030170">
    <property type="term" value="F:pyridoxal phosphate binding"/>
    <property type="evidence" value="ECO:0007669"/>
    <property type="project" value="InterPro"/>
</dbReference>
<dbReference type="InterPro" id="IPR002129">
    <property type="entry name" value="PyrdxlP-dep_de-COase"/>
</dbReference>
<evidence type="ECO:0000256" key="5">
    <source>
        <dbReference type="RuleBase" id="RU000382"/>
    </source>
</evidence>
<dbReference type="PANTHER" id="PTHR11999:SF165">
    <property type="entry name" value="DECARBOXYLASE, PUTATIVE (AFU_ORTHOLOGUE AFUA_2G04980)-RELATED"/>
    <property type="match status" value="1"/>
</dbReference>
<dbReference type="InterPro" id="IPR010977">
    <property type="entry name" value="Aromatic_deC"/>
</dbReference>
<dbReference type="InterPro" id="IPR015422">
    <property type="entry name" value="PyrdxlP-dep_Trfase_small"/>
</dbReference>
<dbReference type="Gene3D" id="3.90.1150.10">
    <property type="entry name" value="Aspartate Aminotransferase, domain 1"/>
    <property type="match status" value="1"/>
</dbReference>
<keyword evidence="3 5" id="KW-0663">Pyridoxal phosphate</keyword>
<dbReference type="Pfam" id="PF00282">
    <property type="entry name" value="Pyridoxal_deC"/>
    <property type="match status" value="1"/>
</dbReference>
<comment type="similarity">
    <text evidence="2 5">Belongs to the group II decarboxylase family.</text>
</comment>
<dbReference type="Gene3D" id="3.40.640.10">
    <property type="entry name" value="Type I PLP-dependent aspartate aminotransferase-like (Major domain)"/>
    <property type="match status" value="1"/>
</dbReference>
<evidence type="ECO:0000256" key="4">
    <source>
        <dbReference type="ARBA" id="ARBA00023239"/>
    </source>
</evidence>
<protein>
    <submittedName>
        <fullName evidence="6">Uncharacterized protein</fullName>
    </submittedName>
</protein>
<dbReference type="EMBL" id="CDPU01000013">
    <property type="protein sequence ID" value="CEO49224.1"/>
    <property type="molecule type" value="Genomic_DNA"/>
</dbReference>
<name>A0A0B7JW55_BIOOC</name>
<comment type="cofactor">
    <cofactor evidence="1 5">
        <name>pyridoxal 5'-phosphate</name>
        <dbReference type="ChEBI" id="CHEBI:597326"/>
    </cofactor>
</comment>
<dbReference type="GO" id="GO:0005737">
    <property type="term" value="C:cytoplasm"/>
    <property type="evidence" value="ECO:0007669"/>
    <property type="project" value="TreeGrafter"/>
</dbReference>
<dbReference type="InterPro" id="IPR015424">
    <property type="entry name" value="PyrdxlP-dep_Trfase"/>
</dbReference>
<reference evidence="6" key="1">
    <citation type="submission" date="2015-01" db="EMBL/GenBank/DDBJ databases">
        <authorList>
            <person name="Durling Mikael"/>
        </authorList>
    </citation>
    <scope>NUCLEOTIDE SEQUENCE</scope>
</reference>
<dbReference type="PANTHER" id="PTHR11999">
    <property type="entry name" value="GROUP II PYRIDOXAL-5-PHOSPHATE DECARBOXYLASE"/>
    <property type="match status" value="1"/>
</dbReference>
<sequence length="513" mass="55909">MDDIRTETYLRIRKAVASSVNVPARPVSNEAKLTKARAALPNPSAEDYLSEKGYADTLDHLIDDIAPALNGQNRTATYWGGSATGGTLTIAEIAENLASAFDQDVSTHLPRESIATEVEDAALVMLIDLFHLGKPEEWEGRTFTTGAVAGNVLGIACGREKVIQARLPENSEKVADLGILDAFMQAGVKKIQILADGGHSSLAKAASIVGLGRNAVKVLPYSETEPWRLDIKGVEKELQKEGVANIIAVSFGDVMTGRFATTGISDMKKLRELATKYNAWLHVDGALGIYTRALPADKEFSRLKEYAAGLELADSITAELHSVLNVPYDTGVFYTRKASMLYSVCNNAGERSLSLADGSVQSPRNIGIENSRRFRALPVYAVLLCEGRDRLGQMLARLVRSTRAIAKIIAFEPGYVLLPGDTTLGKIRALVSDMHDIHFTLLFRATDDSLNDKLADEINSDGVLYVGKTTWEGKPAMRIAVASWRINEKVDPGSVGYYLGVYSMEHKHGPWRR</sequence>
<evidence type="ECO:0000313" key="6">
    <source>
        <dbReference type="EMBL" id="CEO49224.1"/>
    </source>
</evidence>
<dbReference type="GO" id="GO:0019752">
    <property type="term" value="P:carboxylic acid metabolic process"/>
    <property type="evidence" value="ECO:0007669"/>
    <property type="project" value="InterPro"/>
</dbReference>
<proteinExistence type="inferred from homology"/>
<dbReference type="SUPFAM" id="SSF53383">
    <property type="entry name" value="PLP-dependent transferases"/>
    <property type="match status" value="1"/>
</dbReference>
<evidence type="ECO:0000256" key="1">
    <source>
        <dbReference type="ARBA" id="ARBA00001933"/>
    </source>
</evidence>
<keyword evidence="4 5" id="KW-0456">Lyase</keyword>
<gene>
    <name evidence="6" type="ORF">BN869_000005281_1</name>
</gene>